<keyword evidence="2" id="KW-1185">Reference proteome</keyword>
<protein>
    <submittedName>
        <fullName evidence="1">Uncharacterized protein</fullName>
    </submittedName>
</protein>
<dbReference type="RefSeq" id="WP_238895833.1">
    <property type="nucleotide sequence ID" value="NZ_JAKOGG010000004.1"/>
</dbReference>
<organism evidence="1 2">
    <name type="scientific">Shewanella electrica</name>
    <dbReference type="NCBI Taxonomy" id="515560"/>
    <lineage>
        <taxon>Bacteria</taxon>
        <taxon>Pseudomonadati</taxon>
        <taxon>Pseudomonadota</taxon>
        <taxon>Gammaproteobacteria</taxon>
        <taxon>Alteromonadales</taxon>
        <taxon>Shewanellaceae</taxon>
        <taxon>Shewanella</taxon>
    </lineage>
</organism>
<dbReference type="Proteomes" id="UP001201549">
    <property type="component" value="Unassembled WGS sequence"/>
</dbReference>
<reference evidence="2" key="2">
    <citation type="submission" date="2023-07" db="EMBL/GenBank/DDBJ databases">
        <title>Shewanella mangrovi sp. nov., an acetaldehyde- degrading bacterium isolated from mangrove sediment.</title>
        <authorList>
            <person name="Liu Y."/>
        </authorList>
    </citation>
    <scope>NUCLEOTIDE SEQUENCE [LARGE SCALE GENOMIC DNA]</scope>
    <source>
        <strain evidence="2">C32</strain>
    </source>
</reference>
<proteinExistence type="predicted"/>
<name>A0ABT2FJC9_9GAMM</name>
<gene>
    <name evidence="1" type="ORF">L9G74_08310</name>
</gene>
<evidence type="ECO:0000313" key="1">
    <source>
        <dbReference type="EMBL" id="MCS4556438.1"/>
    </source>
</evidence>
<sequence>MSNRITHRTVNQTENRTNRIDTKLSTEQIDLLLWLANGNSVDLCTEVCPDLGTVAELTGFVGHFSKRTIYRLKREGLTQERDLFITGLRWTSLTLNSKGRHLAEQLEEQAHA</sequence>
<evidence type="ECO:0000313" key="2">
    <source>
        <dbReference type="Proteomes" id="UP001201549"/>
    </source>
</evidence>
<comment type="caution">
    <text evidence="1">The sequence shown here is derived from an EMBL/GenBank/DDBJ whole genome shotgun (WGS) entry which is preliminary data.</text>
</comment>
<accession>A0ABT2FJC9</accession>
<reference evidence="1 2" key="1">
    <citation type="submission" date="2022-02" db="EMBL/GenBank/DDBJ databases">
        <authorList>
            <person name="Zhuang L."/>
        </authorList>
    </citation>
    <scope>NUCLEOTIDE SEQUENCE [LARGE SCALE GENOMIC DNA]</scope>
    <source>
        <strain evidence="1 2">C32</strain>
    </source>
</reference>
<dbReference type="EMBL" id="JAKOGG010000004">
    <property type="protein sequence ID" value="MCS4556438.1"/>
    <property type="molecule type" value="Genomic_DNA"/>
</dbReference>